<dbReference type="PANTHER" id="PTHR43233:SF1">
    <property type="entry name" value="FAMILY N-ACETYLTRANSFERASE, PUTATIVE (AFU_ORTHOLOGUE AFUA_6G03350)-RELATED"/>
    <property type="match status" value="1"/>
</dbReference>
<reference evidence="2 3" key="1">
    <citation type="submission" date="2014-06" db="EMBL/GenBank/DDBJ databases">
        <authorList>
            <person name="Teng J.L."/>
            <person name="Huang Y."/>
            <person name="Tse H."/>
            <person name="Lau S.K."/>
            <person name="Woo P.C."/>
        </authorList>
    </citation>
    <scope>NUCLEOTIDE SEQUENCE [LARGE SCALE GENOMIC DNA]</scope>
    <source>
        <strain evidence="2 3">HKU4</strain>
    </source>
</reference>
<dbReference type="Gene3D" id="3.40.630.30">
    <property type="match status" value="1"/>
</dbReference>
<accession>A0A0A0DDA9</accession>
<dbReference type="CDD" id="cd04301">
    <property type="entry name" value="NAT_SF"/>
    <property type="match status" value="1"/>
</dbReference>
<dbReference type="PATRIC" id="fig|176090.4.peg.1514"/>
<dbReference type="RefSeq" id="WP_037617564.1">
    <property type="nucleotide sequence ID" value="NZ_JPEN01000086.1"/>
</dbReference>
<dbReference type="EMBL" id="JPEN01000086">
    <property type="protein sequence ID" value="KGM36681.1"/>
    <property type="molecule type" value="Genomic_DNA"/>
</dbReference>
<dbReference type="GO" id="GO:0016747">
    <property type="term" value="F:acyltransferase activity, transferring groups other than amino-acyl groups"/>
    <property type="evidence" value="ECO:0007669"/>
    <property type="project" value="InterPro"/>
</dbReference>
<dbReference type="InterPro" id="IPR000182">
    <property type="entry name" value="GNAT_dom"/>
</dbReference>
<evidence type="ECO:0000259" key="1">
    <source>
        <dbReference type="PROSITE" id="PS51186"/>
    </source>
</evidence>
<sequence length="124" mass="14249">MIIRPASTNDFQAIYALYQNEKWMSFTEEKVTSLFSTNLSHYVVVEENQKILGFARYLTDEIMTTFLAEIIIDKAYRGKGLGRRLIAEIHQKHPLTRIELISEADGFYQTVGFKPVGTGLRKSE</sequence>
<protein>
    <submittedName>
        <fullName evidence="2">GCN5-related N-acetyltransferase</fullName>
    </submittedName>
</protein>
<dbReference type="SUPFAM" id="SSF55729">
    <property type="entry name" value="Acyl-CoA N-acyltransferases (Nat)"/>
    <property type="match status" value="1"/>
</dbReference>
<proteinExistence type="predicted"/>
<dbReference type="Pfam" id="PF13508">
    <property type="entry name" value="Acetyltransf_7"/>
    <property type="match status" value="1"/>
</dbReference>
<keyword evidence="3" id="KW-1185">Reference proteome</keyword>
<dbReference type="eggNOG" id="COG3153">
    <property type="taxonomic scope" value="Bacteria"/>
</dbReference>
<organism evidence="2 3">
    <name type="scientific">Streptococcus sinensis</name>
    <dbReference type="NCBI Taxonomy" id="176090"/>
    <lineage>
        <taxon>Bacteria</taxon>
        <taxon>Bacillati</taxon>
        <taxon>Bacillota</taxon>
        <taxon>Bacilli</taxon>
        <taxon>Lactobacillales</taxon>
        <taxon>Streptococcaceae</taxon>
        <taxon>Streptococcus</taxon>
    </lineage>
</organism>
<evidence type="ECO:0000313" key="3">
    <source>
        <dbReference type="Proteomes" id="UP000030019"/>
    </source>
</evidence>
<gene>
    <name evidence="2" type="ORF">SSIN_1555</name>
</gene>
<dbReference type="PROSITE" id="PS51186">
    <property type="entry name" value="GNAT"/>
    <property type="match status" value="1"/>
</dbReference>
<name>A0A0A0DDA9_9STRE</name>
<dbReference type="STRING" id="176090.SSIN_1555"/>
<keyword evidence="2" id="KW-0808">Transferase</keyword>
<dbReference type="Proteomes" id="UP000030019">
    <property type="component" value="Unassembled WGS sequence"/>
</dbReference>
<dbReference type="InterPro" id="IPR016181">
    <property type="entry name" value="Acyl_CoA_acyltransferase"/>
</dbReference>
<dbReference type="AlphaFoldDB" id="A0A0A0DDA9"/>
<feature type="domain" description="N-acetyltransferase" evidence="1">
    <location>
        <begin position="1"/>
        <end position="124"/>
    </location>
</feature>
<evidence type="ECO:0000313" key="2">
    <source>
        <dbReference type="EMBL" id="KGM36681.1"/>
    </source>
</evidence>
<dbReference type="InterPro" id="IPR053144">
    <property type="entry name" value="Acetyltransferase_Butenolide"/>
</dbReference>
<dbReference type="PANTHER" id="PTHR43233">
    <property type="entry name" value="FAMILY N-ACETYLTRANSFERASE, PUTATIVE (AFU_ORTHOLOGUE AFUA_6G03350)-RELATED"/>
    <property type="match status" value="1"/>
</dbReference>
<comment type="caution">
    <text evidence="2">The sequence shown here is derived from an EMBL/GenBank/DDBJ whole genome shotgun (WGS) entry which is preliminary data.</text>
</comment>